<evidence type="ECO:0000313" key="7">
    <source>
        <dbReference type="Proteomes" id="UP001500957"/>
    </source>
</evidence>
<comment type="similarity">
    <text evidence="1">Belongs to the leucine-binding protein family.</text>
</comment>
<dbReference type="Proteomes" id="UP001500957">
    <property type="component" value="Unassembled WGS sequence"/>
</dbReference>
<dbReference type="PANTHER" id="PTHR30483:SF6">
    <property type="entry name" value="PERIPLASMIC BINDING PROTEIN OF ABC TRANSPORTER FOR NATURAL AMINO ACIDS"/>
    <property type="match status" value="1"/>
</dbReference>
<dbReference type="InterPro" id="IPR028082">
    <property type="entry name" value="Peripla_BP_I"/>
</dbReference>
<evidence type="ECO:0000259" key="5">
    <source>
        <dbReference type="Pfam" id="PF13458"/>
    </source>
</evidence>
<proteinExistence type="inferred from homology"/>
<feature type="compositionally biased region" description="Polar residues" evidence="3">
    <location>
        <begin position="29"/>
        <end position="46"/>
    </location>
</feature>
<feature type="region of interest" description="Disordered" evidence="3">
    <location>
        <begin position="24"/>
        <end position="53"/>
    </location>
</feature>
<feature type="domain" description="Leucine-binding protein" evidence="5">
    <location>
        <begin position="61"/>
        <end position="380"/>
    </location>
</feature>
<keyword evidence="7" id="KW-1185">Reference proteome</keyword>
<dbReference type="SUPFAM" id="SSF53822">
    <property type="entry name" value="Periplasmic binding protein-like I"/>
    <property type="match status" value="1"/>
</dbReference>
<keyword evidence="2 4" id="KW-0732">Signal</keyword>
<dbReference type="RefSeq" id="WP_344608677.1">
    <property type="nucleotide sequence ID" value="NZ_BAAAHE010000047.1"/>
</dbReference>
<feature type="signal peptide" evidence="4">
    <location>
        <begin position="1"/>
        <end position="23"/>
    </location>
</feature>
<accession>A0ABP3SDR3</accession>
<dbReference type="PROSITE" id="PS51257">
    <property type="entry name" value="PROKAR_LIPOPROTEIN"/>
    <property type="match status" value="1"/>
</dbReference>
<sequence length="429" mass="44158">MSLRGPVLVLCAALSVLGLGACADDEDTASPSSDNPQATSPASDPNATAAPGSPIKLMTLTSETGAVTFKEIPPSARAAAKAINDAGGVNGHPIEILNCDTRFDPNGTGDCARRAVSERVTAVIGAASPDGSIYQPILEAAGIPLVGNNPNSPQEGSGKNSFPISATALQFVAGGALLKATGATSVQYLGPNVPAYVGLLDLVKQLLPQVGIEFKGSTLYPVDATDYTQYVTSAYESGADSVNVTFVTSAGIPAFVNALDGGGYSLDKTPTTTFGSTFSPDVLDDPRVAKGVEGMYVINSGKTPTDASLPGVKRFHDEVAAAGAEVEYTDAALSVWVSVHTIADLLSKAEGDVTAPATLIKALEGAGPIEHDAWTPFDWSKPAPDAPLSEKFPRYFNPHFWASRVVNGKAVAAVEQPARFTGPVTLKAN</sequence>
<dbReference type="PANTHER" id="PTHR30483">
    <property type="entry name" value="LEUCINE-SPECIFIC-BINDING PROTEIN"/>
    <property type="match status" value="1"/>
</dbReference>
<dbReference type="EMBL" id="BAAAHE010000047">
    <property type="protein sequence ID" value="GAA0634447.1"/>
    <property type="molecule type" value="Genomic_DNA"/>
</dbReference>
<comment type="caution">
    <text evidence="6">The sequence shown here is derived from an EMBL/GenBank/DDBJ whole genome shotgun (WGS) entry which is preliminary data.</text>
</comment>
<evidence type="ECO:0000313" key="6">
    <source>
        <dbReference type="EMBL" id="GAA0634447.1"/>
    </source>
</evidence>
<protein>
    <submittedName>
        <fullName evidence="6">ABC transporter substrate-binding protein</fullName>
    </submittedName>
</protein>
<dbReference type="InterPro" id="IPR028081">
    <property type="entry name" value="Leu-bd"/>
</dbReference>
<evidence type="ECO:0000256" key="1">
    <source>
        <dbReference type="ARBA" id="ARBA00010062"/>
    </source>
</evidence>
<dbReference type="InterPro" id="IPR051010">
    <property type="entry name" value="BCAA_transport"/>
</dbReference>
<gene>
    <name evidence="6" type="ORF">GCM10009547_43090</name>
</gene>
<evidence type="ECO:0000256" key="4">
    <source>
        <dbReference type="SAM" id="SignalP"/>
    </source>
</evidence>
<dbReference type="Pfam" id="PF13458">
    <property type="entry name" value="Peripla_BP_6"/>
    <property type="match status" value="1"/>
</dbReference>
<organism evidence="6 7">
    <name type="scientific">Sporichthya brevicatena</name>
    <dbReference type="NCBI Taxonomy" id="171442"/>
    <lineage>
        <taxon>Bacteria</taxon>
        <taxon>Bacillati</taxon>
        <taxon>Actinomycetota</taxon>
        <taxon>Actinomycetes</taxon>
        <taxon>Sporichthyales</taxon>
        <taxon>Sporichthyaceae</taxon>
        <taxon>Sporichthya</taxon>
    </lineage>
</organism>
<evidence type="ECO:0000256" key="2">
    <source>
        <dbReference type="ARBA" id="ARBA00022729"/>
    </source>
</evidence>
<dbReference type="Gene3D" id="3.40.50.2300">
    <property type="match status" value="2"/>
</dbReference>
<name>A0ABP3SDR3_9ACTN</name>
<evidence type="ECO:0000256" key="3">
    <source>
        <dbReference type="SAM" id="MobiDB-lite"/>
    </source>
</evidence>
<reference evidence="7" key="1">
    <citation type="journal article" date="2019" name="Int. J. Syst. Evol. Microbiol.">
        <title>The Global Catalogue of Microorganisms (GCM) 10K type strain sequencing project: providing services to taxonomists for standard genome sequencing and annotation.</title>
        <authorList>
            <consortium name="The Broad Institute Genomics Platform"/>
            <consortium name="The Broad Institute Genome Sequencing Center for Infectious Disease"/>
            <person name="Wu L."/>
            <person name="Ma J."/>
        </authorList>
    </citation>
    <scope>NUCLEOTIDE SEQUENCE [LARGE SCALE GENOMIC DNA]</scope>
    <source>
        <strain evidence="7">JCM 10671</strain>
    </source>
</reference>
<feature type="chain" id="PRO_5045750849" evidence="4">
    <location>
        <begin position="24"/>
        <end position="429"/>
    </location>
</feature>